<evidence type="ECO:0000313" key="3">
    <source>
        <dbReference type="EMBL" id="MCP2369639.1"/>
    </source>
</evidence>
<name>A0A9X2KAK0_9MICO</name>
<dbReference type="RefSeq" id="WP_232057606.1">
    <property type="nucleotide sequence ID" value="NZ_BAAANU010000002.1"/>
</dbReference>
<keyword evidence="1" id="KW-0812">Transmembrane</keyword>
<feature type="transmembrane region" description="Helical" evidence="1">
    <location>
        <begin position="177"/>
        <end position="194"/>
    </location>
</feature>
<accession>A0A9X2KAK0</accession>
<dbReference type="InterPro" id="IPR003675">
    <property type="entry name" value="Rce1/LyrA-like_dom"/>
</dbReference>
<dbReference type="Proteomes" id="UP001139722">
    <property type="component" value="Unassembled WGS sequence"/>
</dbReference>
<dbReference type="GO" id="GO:0004175">
    <property type="term" value="F:endopeptidase activity"/>
    <property type="evidence" value="ECO:0007669"/>
    <property type="project" value="UniProtKB-ARBA"/>
</dbReference>
<evidence type="ECO:0000256" key="1">
    <source>
        <dbReference type="SAM" id="Phobius"/>
    </source>
</evidence>
<feature type="transmembrane region" description="Helical" evidence="1">
    <location>
        <begin position="50"/>
        <end position="75"/>
    </location>
</feature>
<protein>
    <recommendedName>
        <fullName evidence="2">CAAX prenyl protease 2/Lysostaphin resistance protein A-like domain-containing protein</fullName>
    </recommendedName>
</protein>
<sequence length="271" mass="28873">MTTTTASALRVRPRIWIGLAIWLGYMLVVLAIQLASGIPYDDWGANATNLFFGAGMSLIIATVLLVITTSLLGWWRPALFDRERSRHRWPIFVPIVVAVAALLNLSAVDWGSYTGAFFAASVVLLLVGFTEEIVDRGLLVVGLRSRLGEGWVWFLSSALFALSHFINVALGAPVFNTAFQVASAFLGGTAFYILRRTTGSLIWAMVLHGLWDFSVFAVGVGNPSALLGVANILYLIAGVIGLAVVAFVIRGANERTDAAPPPVAAASAPGA</sequence>
<reference evidence="3" key="1">
    <citation type="submission" date="2022-06" db="EMBL/GenBank/DDBJ databases">
        <title>Sequencing the genomes of 1000 actinobacteria strains.</title>
        <authorList>
            <person name="Klenk H.-P."/>
        </authorList>
    </citation>
    <scope>NUCLEOTIDE SEQUENCE</scope>
    <source>
        <strain evidence="3">DSM 22016</strain>
    </source>
</reference>
<organism evidence="3 4">
    <name type="scientific">Agromyces terreus</name>
    <dbReference type="NCBI Taxonomy" id="424795"/>
    <lineage>
        <taxon>Bacteria</taxon>
        <taxon>Bacillati</taxon>
        <taxon>Actinomycetota</taxon>
        <taxon>Actinomycetes</taxon>
        <taxon>Micrococcales</taxon>
        <taxon>Microbacteriaceae</taxon>
        <taxon>Agromyces</taxon>
    </lineage>
</organism>
<dbReference type="Pfam" id="PF02517">
    <property type="entry name" value="Rce1-like"/>
    <property type="match status" value="1"/>
</dbReference>
<comment type="caution">
    <text evidence="3">The sequence shown here is derived from an EMBL/GenBank/DDBJ whole genome shotgun (WGS) entry which is preliminary data.</text>
</comment>
<proteinExistence type="predicted"/>
<dbReference type="AlphaFoldDB" id="A0A9X2KAK0"/>
<feature type="transmembrane region" description="Helical" evidence="1">
    <location>
        <begin position="201"/>
        <end position="220"/>
    </location>
</feature>
<feature type="transmembrane region" description="Helical" evidence="1">
    <location>
        <begin position="226"/>
        <end position="249"/>
    </location>
</feature>
<evidence type="ECO:0000313" key="4">
    <source>
        <dbReference type="Proteomes" id="UP001139722"/>
    </source>
</evidence>
<feature type="transmembrane region" description="Helical" evidence="1">
    <location>
        <begin position="113"/>
        <end position="130"/>
    </location>
</feature>
<feature type="transmembrane region" description="Helical" evidence="1">
    <location>
        <begin position="151"/>
        <end position="171"/>
    </location>
</feature>
<gene>
    <name evidence="3" type="ORF">BJ978_000315</name>
</gene>
<keyword evidence="1" id="KW-0472">Membrane</keyword>
<evidence type="ECO:0000259" key="2">
    <source>
        <dbReference type="Pfam" id="PF02517"/>
    </source>
</evidence>
<dbReference type="EMBL" id="JAMZDY010000001">
    <property type="protein sequence ID" value="MCP2369639.1"/>
    <property type="molecule type" value="Genomic_DNA"/>
</dbReference>
<dbReference type="GO" id="GO:0080120">
    <property type="term" value="P:CAAX-box protein maturation"/>
    <property type="evidence" value="ECO:0007669"/>
    <property type="project" value="UniProtKB-ARBA"/>
</dbReference>
<feature type="domain" description="CAAX prenyl protease 2/Lysostaphin resistance protein A-like" evidence="2">
    <location>
        <begin position="117"/>
        <end position="213"/>
    </location>
</feature>
<keyword evidence="4" id="KW-1185">Reference proteome</keyword>
<keyword evidence="1" id="KW-1133">Transmembrane helix</keyword>
<feature type="transmembrane region" description="Helical" evidence="1">
    <location>
        <begin position="15"/>
        <end position="38"/>
    </location>
</feature>
<feature type="transmembrane region" description="Helical" evidence="1">
    <location>
        <begin position="87"/>
        <end position="107"/>
    </location>
</feature>